<dbReference type="AlphaFoldDB" id="A0A834MB17"/>
<name>A0A834MB17_RHYFE</name>
<accession>A0A834MB17</accession>
<evidence type="ECO:0000313" key="2">
    <source>
        <dbReference type="Proteomes" id="UP000625711"/>
    </source>
</evidence>
<evidence type="ECO:0000313" key="1">
    <source>
        <dbReference type="EMBL" id="KAF7278381.1"/>
    </source>
</evidence>
<dbReference type="Proteomes" id="UP000625711">
    <property type="component" value="Unassembled WGS sequence"/>
</dbReference>
<comment type="caution">
    <text evidence="1">The sequence shown here is derived from an EMBL/GenBank/DDBJ whole genome shotgun (WGS) entry which is preliminary data.</text>
</comment>
<organism evidence="1 2">
    <name type="scientific">Rhynchophorus ferrugineus</name>
    <name type="common">Red palm weevil</name>
    <name type="synonym">Curculio ferrugineus</name>
    <dbReference type="NCBI Taxonomy" id="354439"/>
    <lineage>
        <taxon>Eukaryota</taxon>
        <taxon>Metazoa</taxon>
        <taxon>Ecdysozoa</taxon>
        <taxon>Arthropoda</taxon>
        <taxon>Hexapoda</taxon>
        <taxon>Insecta</taxon>
        <taxon>Pterygota</taxon>
        <taxon>Neoptera</taxon>
        <taxon>Endopterygota</taxon>
        <taxon>Coleoptera</taxon>
        <taxon>Polyphaga</taxon>
        <taxon>Cucujiformia</taxon>
        <taxon>Curculionidae</taxon>
        <taxon>Dryophthorinae</taxon>
        <taxon>Rhynchophorus</taxon>
    </lineage>
</organism>
<proteinExistence type="predicted"/>
<reference evidence="1" key="1">
    <citation type="submission" date="2020-08" db="EMBL/GenBank/DDBJ databases">
        <title>Genome sequencing and assembly of the red palm weevil Rhynchophorus ferrugineus.</title>
        <authorList>
            <person name="Dias G.B."/>
            <person name="Bergman C.M."/>
            <person name="Manee M."/>
        </authorList>
    </citation>
    <scope>NUCLEOTIDE SEQUENCE</scope>
    <source>
        <strain evidence="1">AA-2017</strain>
        <tissue evidence="1">Whole larva</tissue>
    </source>
</reference>
<sequence length="106" mass="11332">MSARSPGSRTRRAPDIKTVPGQCSPGLWFDRVSVAPNGSVSAKKRHSHDSSSGVRKFRRKAPAGCLVSRSSPATAAGVSVLVVTIIDLLSSLFNKTVDLRQIYPVK</sequence>
<dbReference type="EMBL" id="JAACXV010000402">
    <property type="protein sequence ID" value="KAF7278381.1"/>
    <property type="molecule type" value="Genomic_DNA"/>
</dbReference>
<protein>
    <submittedName>
        <fullName evidence="1">Uncharacterized protein</fullName>
    </submittedName>
</protein>
<gene>
    <name evidence="1" type="ORF">GWI33_008510</name>
</gene>
<keyword evidence="2" id="KW-1185">Reference proteome</keyword>